<evidence type="ECO:0000313" key="1">
    <source>
        <dbReference type="EMBL" id="QOC54176.1"/>
    </source>
</evidence>
<evidence type="ECO:0000313" key="2">
    <source>
        <dbReference type="Proteomes" id="UP000827856"/>
    </source>
</evidence>
<reference evidence="1" key="1">
    <citation type="submission" date="2019-12" db="EMBL/GenBank/DDBJ databases">
        <title>S2B, a lysogenic bacteriophage that infects Caulobacter crescentus.</title>
        <authorList>
            <person name="Ely B."/>
            <person name="Berrios L."/>
            <person name="Thomas Q."/>
        </authorList>
    </citation>
    <scope>NUCLEOTIDE SEQUENCE</scope>
</reference>
<proteinExistence type="predicted"/>
<organism evidence="1 2">
    <name type="scientific">Caulobacter phage S2B</name>
    <dbReference type="NCBI Taxonomy" id="2759120"/>
    <lineage>
        <taxon>Viruses</taxon>
        <taxon>Duplodnaviria</taxon>
        <taxon>Heunggongvirae</taxon>
        <taxon>Uroviricota</taxon>
        <taxon>Caudoviricetes</taxon>
        <taxon>Autographivirales</taxon>
        <taxon>Autographivirales incertae sedis</taxon>
        <taxon>Sumtervirus</taxon>
        <taxon>Sumtervirus S2B</taxon>
    </lineage>
</organism>
<sequence length="76" mass="8852">MAYHVLFIHTRAYGEPDNGEGWCIEFGDRDREAVDFERQDHRDRGVSARHLKVVTFPRTPTQRQLTAKRDELNAPA</sequence>
<dbReference type="Proteomes" id="UP000827856">
    <property type="component" value="Segment"/>
</dbReference>
<protein>
    <submittedName>
        <fullName evidence="1">Uncharacterized protein</fullName>
    </submittedName>
</protein>
<keyword evidence="2" id="KW-1185">Reference proteome</keyword>
<gene>
    <name evidence="1" type="primary">S2B_gp062c</name>
</gene>
<dbReference type="EMBL" id="MN857473">
    <property type="protein sequence ID" value="QOC54176.1"/>
    <property type="molecule type" value="Genomic_DNA"/>
</dbReference>
<name>A0AAE7SY27_9CAUD</name>
<accession>A0AAE7SY27</accession>